<dbReference type="EMBL" id="CP003775">
    <property type="protein sequence ID" value="AFQ51627.1"/>
    <property type="molecule type" value="Genomic_DNA"/>
</dbReference>
<dbReference type="RefSeq" id="WP_014900382.1">
    <property type="nucleotide sequence ID" value="NC_018514.1"/>
</dbReference>
<dbReference type="AlphaFoldDB" id="A0A9W3K622"/>
<accession>A0A9W3K622</accession>
<evidence type="ECO:0000313" key="2">
    <source>
        <dbReference type="Proteomes" id="UP000032866"/>
    </source>
</evidence>
<gene>
    <name evidence="1" type="ORF">GEM_5242</name>
</gene>
<proteinExistence type="predicted"/>
<organism evidence="1 2">
    <name type="scientific">Burkholderia cepacia GG4</name>
    <dbReference type="NCBI Taxonomy" id="1009846"/>
    <lineage>
        <taxon>Bacteria</taxon>
        <taxon>Pseudomonadati</taxon>
        <taxon>Pseudomonadota</taxon>
        <taxon>Betaproteobacteria</taxon>
        <taxon>Burkholderiales</taxon>
        <taxon>Burkholderiaceae</taxon>
        <taxon>Burkholderia</taxon>
        <taxon>Burkholderia cepacia complex</taxon>
    </lineage>
</organism>
<protein>
    <submittedName>
        <fullName evidence="1">Uncharacterized protein</fullName>
    </submittedName>
</protein>
<dbReference type="KEGG" id="bct:GEM_5242"/>
<dbReference type="Proteomes" id="UP000032866">
    <property type="component" value="Chromosome 2"/>
</dbReference>
<reference evidence="1 2" key="1">
    <citation type="journal article" date="2012" name="J. Bacteriol.">
        <title>Complete Genome Sequence of Burkholderia sp. Strain GG4, a Betaproteobacterium That Reduces 3-Oxo-N-Acylhomoserine Lactones and Produces Different N-Acylhomoserine Lactones.</title>
        <authorList>
            <person name="Hong K.W."/>
            <person name="Koh C.L."/>
            <person name="Sam C.K."/>
            <person name="Yin W.F."/>
            <person name="Chan K.G."/>
        </authorList>
    </citation>
    <scope>NUCLEOTIDE SEQUENCE [LARGE SCALE GENOMIC DNA]</scope>
    <source>
        <strain evidence="1 2">GG4</strain>
    </source>
</reference>
<evidence type="ECO:0000313" key="1">
    <source>
        <dbReference type="EMBL" id="AFQ51627.1"/>
    </source>
</evidence>
<name>A0A9W3K622_BURCE</name>
<sequence>MNKKRHLLFSFLAASHDVLNATTGVTRVSYPTDPTGGTTTSVAYPVDPVVPTDPFQLQ</sequence>